<geneLocation type="plasmid" evidence="10 11">
    <name>pYZ3</name>
</geneLocation>
<dbReference type="AlphaFoldDB" id="A0A2R4VTX9"/>
<dbReference type="CDD" id="cd07105">
    <property type="entry name" value="ALDH_SaliADH"/>
    <property type="match status" value="1"/>
</dbReference>
<dbReference type="Proteomes" id="UP000077405">
    <property type="component" value="Plasmid pYZ3"/>
</dbReference>
<dbReference type="EMBL" id="CP028904">
    <property type="protein sequence ID" value="AWB07895.1"/>
    <property type="molecule type" value="Genomic_DNA"/>
</dbReference>
<sequence>MEHVSVAAPTDLLIGGRTVSATGGRRFERRNPITGGVATVAAAASAADAGAAAEAALAAFAGWSETGPNTRRALLLKAADALAGRADDFVSAMATETGATEGWARFNVMLASSMIREAAALTTQIAGEVIPSDKPGCLAMAVRQPVGVVLGIAPWNAPVILGVRAVATAIACGNTVVLKASELCPRTHALIGQAFQEAGLPDGVVNVVTNAPEDAAEVVNALIDHPAVTRINFTGSTRVGRLIAQRAAAQLKPVLLELGGKAPFLVLDDADLDEAVKAAAFGAFFNQGQICMSTERIVLDAKVADAFLEKFVAKAATLVAGDPREGRTPLGSVVDRSAADHVQGLIDDAVAKGAVLHRNGAPDGTLLPAAILDHVTPEMRIYAEESFGPVVTIVRVDGEEQAVAVANDTEYGLSAAVFTRDTARGLRIARRIRSGICHVNGPTVHDEAQMPFGGVKASGYGRFGGKAGIDAFTELRWITVETQPGHFPI</sequence>
<keyword evidence="11" id="KW-1185">Reference proteome</keyword>
<evidence type="ECO:0000256" key="1">
    <source>
        <dbReference type="ARBA" id="ARBA00009986"/>
    </source>
</evidence>
<name>A0A2R4VTX9_9PROT</name>
<evidence type="ECO:0000256" key="6">
    <source>
        <dbReference type="PIRSR" id="PIRSR036492-1"/>
    </source>
</evidence>
<keyword evidence="3 5" id="KW-0560">Oxidoreductase</keyword>
<proteinExistence type="inferred from homology"/>
<dbReference type="Gene3D" id="3.40.605.10">
    <property type="entry name" value="Aldehyde Dehydrogenase, Chain A, domain 1"/>
    <property type="match status" value="1"/>
</dbReference>
<keyword evidence="10" id="KW-0614">Plasmid</keyword>
<gene>
    <name evidence="10" type="ORF">A6A40_22860</name>
</gene>
<evidence type="ECO:0000256" key="3">
    <source>
        <dbReference type="ARBA" id="ARBA00023002"/>
    </source>
</evidence>
<evidence type="ECO:0000256" key="7">
    <source>
        <dbReference type="PROSITE-ProRule" id="PRU10007"/>
    </source>
</evidence>
<accession>A0A2R4VTX9</accession>
<dbReference type="Pfam" id="PF00171">
    <property type="entry name" value="Aldedh"/>
    <property type="match status" value="1"/>
</dbReference>
<feature type="active site" evidence="6 7">
    <location>
        <position position="257"/>
    </location>
</feature>
<dbReference type="PANTHER" id="PTHR42986">
    <property type="entry name" value="BENZALDEHYDE DEHYDROGENASE YFMT"/>
    <property type="match status" value="1"/>
</dbReference>
<evidence type="ECO:0000313" key="11">
    <source>
        <dbReference type="Proteomes" id="UP000077405"/>
    </source>
</evidence>
<comment type="similarity">
    <text evidence="1 5 8">Belongs to the aldehyde dehydrogenase family.</text>
</comment>
<keyword evidence="4" id="KW-0520">NAD</keyword>
<evidence type="ECO:0000256" key="8">
    <source>
        <dbReference type="RuleBase" id="RU003345"/>
    </source>
</evidence>
<feature type="domain" description="Aldehyde dehydrogenase" evidence="9">
    <location>
        <begin position="22"/>
        <end position="478"/>
    </location>
</feature>
<dbReference type="PROSITE" id="PS00687">
    <property type="entry name" value="ALDEHYDE_DEHYDR_GLU"/>
    <property type="match status" value="1"/>
</dbReference>
<evidence type="ECO:0000256" key="2">
    <source>
        <dbReference type="ARBA" id="ARBA00022857"/>
    </source>
</evidence>
<dbReference type="InterPro" id="IPR012394">
    <property type="entry name" value="Aldehyde_DH_NAD(P)"/>
</dbReference>
<evidence type="ECO:0000313" key="10">
    <source>
        <dbReference type="EMBL" id="AWB07895.1"/>
    </source>
</evidence>
<reference evidence="10 11" key="1">
    <citation type="submission" date="2018-04" db="EMBL/GenBank/DDBJ databases">
        <title>Complete genome sequence of the nitrogen-fixing bacterium Azospirillum humicireducens type strain SgZ-5.</title>
        <authorList>
            <person name="Yu Z."/>
        </authorList>
    </citation>
    <scope>NUCLEOTIDE SEQUENCE [LARGE SCALE GENOMIC DNA]</scope>
    <source>
        <strain evidence="10 11">SgZ-5</strain>
        <plasmid evidence="10 11">pYZ3</plasmid>
    </source>
</reference>
<dbReference type="OrthoDB" id="9772584at2"/>
<dbReference type="Gene3D" id="3.40.309.10">
    <property type="entry name" value="Aldehyde Dehydrogenase, Chain A, domain 2"/>
    <property type="match status" value="1"/>
</dbReference>
<dbReference type="GO" id="GO:0006081">
    <property type="term" value="P:aldehyde metabolic process"/>
    <property type="evidence" value="ECO:0007669"/>
    <property type="project" value="InterPro"/>
</dbReference>
<evidence type="ECO:0000256" key="4">
    <source>
        <dbReference type="ARBA" id="ARBA00023027"/>
    </source>
</evidence>
<evidence type="ECO:0000256" key="5">
    <source>
        <dbReference type="PIRNR" id="PIRNR036492"/>
    </source>
</evidence>
<keyword evidence="2" id="KW-0521">NADP</keyword>
<dbReference type="PIRSF" id="PIRSF036492">
    <property type="entry name" value="ALDH"/>
    <property type="match status" value="1"/>
</dbReference>
<dbReference type="FunFam" id="3.40.605.10:FF:000012">
    <property type="entry name" value="NAD-dependent succinate-semialdehyde dehydrogenase"/>
    <property type="match status" value="1"/>
</dbReference>
<dbReference type="InterPro" id="IPR015590">
    <property type="entry name" value="Aldehyde_DH_dom"/>
</dbReference>
<dbReference type="GO" id="GO:0016620">
    <property type="term" value="F:oxidoreductase activity, acting on the aldehyde or oxo group of donors, NAD or NADP as acceptor"/>
    <property type="evidence" value="ECO:0007669"/>
    <property type="project" value="InterPro"/>
</dbReference>
<dbReference type="InterPro" id="IPR016163">
    <property type="entry name" value="Ald_DH_C"/>
</dbReference>
<dbReference type="SUPFAM" id="SSF53720">
    <property type="entry name" value="ALDH-like"/>
    <property type="match status" value="1"/>
</dbReference>
<dbReference type="RefSeq" id="WP_108548172.1">
    <property type="nucleotide sequence ID" value="NZ_CP028904.1"/>
</dbReference>
<dbReference type="PANTHER" id="PTHR42986:SF1">
    <property type="entry name" value="BENZALDEHYDE DEHYDROGENASE YFMT"/>
    <property type="match status" value="1"/>
</dbReference>
<dbReference type="InterPro" id="IPR016161">
    <property type="entry name" value="Ald_DH/histidinol_DH"/>
</dbReference>
<dbReference type="InterPro" id="IPR016162">
    <property type="entry name" value="Ald_DH_N"/>
</dbReference>
<dbReference type="FunFam" id="3.40.309.10:FF:000010">
    <property type="entry name" value="Gamma-aminobutyraldehyde dehydrogenase"/>
    <property type="match status" value="1"/>
</dbReference>
<organism evidence="10 11">
    <name type="scientific">Azospirillum humicireducens</name>
    <dbReference type="NCBI Taxonomy" id="1226968"/>
    <lineage>
        <taxon>Bacteria</taxon>
        <taxon>Pseudomonadati</taxon>
        <taxon>Pseudomonadota</taxon>
        <taxon>Alphaproteobacteria</taxon>
        <taxon>Rhodospirillales</taxon>
        <taxon>Azospirillaceae</taxon>
        <taxon>Azospirillum</taxon>
    </lineage>
</organism>
<dbReference type="InterPro" id="IPR029510">
    <property type="entry name" value="Ald_DH_CS_GLU"/>
</dbReference>
<feature type="active site" evidence="6">
    <location>
        <position position="291"/>
    </location>
</feature>
<evidence type="ECO:0000259" key="9">
    <source>
        <dbReference type="Pfam" id="PF00171"/>
    </source>
</evidence>
<protein>
    <recommendedName>
        <fullName evidence="5">Aldehyde dehydrogenase</fullName>
    </recommendedName>
</protein>
<dbReference type="KEGG" id="ahu:A6A40_22860"/>